<evidence type="ECO:0000256" key="2">
    <source>
        <dbReference type="SAM" id="Phobius"/>
    </source>
</evidence>
<keyword evidence="2" id="KW-0472">Membrane</keyword>
<gene>
    <name evidence="3" type="ORF">N6H18_13165</name>
</gene>
<feature type="compositionally biased region" description="Polar residues" evidence="1">
    <location>
        <begin position="186"/>
        <end position="197"/>
    </location>
</feature>
<dbReference type="RefSeq" id="WP_262308737.1">
    <property type="nucleotide sequence ID" value="NZ_CP106679.1"/>
</dbReference>
<evidence type="ECO:0000313" key="3">
    <source>
        <dbReference type="EMBL" id="UXP31298.1"/>
    </source>
</evidence>
<name>A0ABY6CPB6_9BACT</name>
<accession>A0ABY6CPB6</accession>
<proteinExistence type="predicted"/>
<reference evidence="3" key="1">
    <citation type="submission" date="2022-09" db="EMBL/GenBank/DDBJ databases">
        <title>Comparative genomics and taxonomic characterization of three novel marine species of genus Reichenbachiella exhibiting antioxidant and polysaccharide degradation activities.</title>
        <authorList>
            <person name="Muhammad N."/>
            <person name="Lee Y.-J."/>
            <person name="Ko J."/>
            <person name="Kim S.-G."/>
        </authorList>
    </citation>
    <scope>NUCLEOTIDE SEQUENCE</scope>
    <source>
        <strain evidence="3">BKB1-1</strain>
    </source>
</reference>
<sequence length="197" mass="22488">MDKTRIIAIVFLFVSLGLAYFLGSRIYKSINDANRIETMEKRVIDKLSMIREAQIAYQSVNGKYTSDWGKLKAFVDSGQFYLVDKIEHIMTMDYGADSVYIEIDTLGTILVKDSIFSPKRYPNFKTEDLSKVPGSTKNAEFGMWADEIDKSGVKIDVVEVWDTDPVNPMRNEKNESRTKKPLRFGSRTNVTTAGNWE</sequence>
<dbReference type="Proteomes" id="UP001065174">
    <property type="component" value="Chromosome"/>
</dbReference>
<organism evidence="3 4">
    <name type="scientific">Reichenbachiella agarivorans</name>
    <dbReference type="NCBI Taxonomy" id="2979464"/>
    <lineage>
        <taxon>Bacteria</taxon>
        <taxon>Pseudomonadati</taxon>
        <taxon>Bacteroidota</taxon>
        <taxon>Cytophagia</taxon>
        <taxon>Cytophagales</taxon>
        <taxon>Reichenbachiellaceae</taxon>
        <taxon>Reichenbachiella</taxon>
    </lineage>
</organism>
<evidence type="ECO:0000256" key="1">
    <source>
        <dbReference type="SAM" id="MobiDB-lite"/>
    </source>
</evidence>
<keyword evidence="2" id="KW-1133">Transmembrane helix</keyword>
<evidence type="ECO:0000313" key="4">
    <source>
        <dbReference type="Proteomes" id="UP001065174"/>
    </source>
</evidence>
<keyword evidence="4" id="KW-1185">Reference proteome</keyword>
<feature type="region of interest" description="Disordered" evidence="1">
    <location>
        <begin position="166"/>
        <end position="197"/>
    </location>
</feature>
<dbReference type="EMBL" id="CP106679">
    <property type="protein sequence ID" value="UXP31298.1"/>
    <property type="molecule type" value="Genomic_DNA"/>
</dbReference>
<protein>
    <submittedName>
        <fullName evidence="3">Uncharacterized protein</fullName>
    </submittedName>
</protein>
<keyword evidence="2" id="KW-0812">Transmembrane</keyword>
<feature type="transmembrane region" description="Helical" evidence="2">
    <location>
        <begin position="6"/>
        <end position="23"/>
    </location>
</feature>